<dbReference type="PANTHER" id="PTHR43798">
    <property type="entry name" value="MONOACYLGLYCEROL LIPASE"/>
    <property type="match status" value="1"/>
</dbReference>
<evidence type="ECO:0000313" key="3">
    <source>
        <dbReference type="Proteomes" id="UP000191040"/>
    </source>
</evidence>
<dbReference type="Pfam" id="PF00561">
    <property type="entry name" value="Abhydrolase_1"/>
    <property type="match status" value="1"/>
</dbReference>
<dbReference type="InterPro" id="IPR000073">
    <property type="entry name" value="AB_hydrolase_1"/>
</dbReference>
<organism evidence="2 3">
    <name type="scientific">Aeromicrobium choanae</name>
    <dbReference type="NCBI Taxonomy" id="1736691"/>
    <lineage>
        <taxon>Bacteria</taxon>
        <taxon>Bacillati</taxon>
        <taxon>Actinomycetota</taxon>
        <taxon>Actinomycetes</taxon>
        <taxon>Propionibacteriales</taxon>
        <taxon>Nocardioidaceae</taxon>
        <taxon>Aeromicrobium</taxon>
    </lineage>
</organism>
<dbReference type="EMBL" id="LT796768">
    <property type="protein sequence ID" value="SKB09995.1"/>
    <property type="molecule type" value="Genomic_DNA"/>
</dbReference>
<dbReference type="Gene3D" id="3.40.50.1820">
    <property type="entry name" value="alpha/beta hydrolase"/>
    <property type="match status" value="1"/>
</dbReference>
<dbReference type="RefSeq" id="WP_078700910.1">
    <property type="nucleotide sequence ID" value="NZ_LT796768.1"/>
</dbReference>
<proteinExistence type="predicted"/>
<keyword evidence="3" id="KW-1185">Reference proteome</keyword>
<dbReference type="PANTHER" id="PTHR43798:SF33">
    <property type="entry name" value="HYDROLASE, PUTATIVE (AFU_ORTHOLOGUE AFUA_2G14860)-RELATED"/>
    <property type="match status" value="1"/>
</dbReference>
<dbReference type="InterPro" id="IPR029058">
    <property type="entry name" value="AB_hydrolase_fold"/>
</dbReference>
<dbReference type="AlphaFoldDB" id="A0A1T4Z8W2"/>
<dbReference type="SUPFAM" id="SSF53474">
    <property type="entry name" value="alpha/beta-Hydrolases"/>
    <property type="match status" value="1"/>
</dbReference>
<sequence length="247" mass="27027">MAELDGVWWSSVGEGPAVVVPRLNVDWSSMDLSALTERCRVVIVAPRGFGPSERPGSYDMSGFVRDVERVLDHLGIDSYATFGYSMNGVMAARLARSSARVTAVACGGFPLTADLTGMGHRARARNAAARQDPQAWEEVLATYDPVAAEAFWDDIASLPRAALADLDRPLRAWWGEEDAVVASLLSPVQLERDLDARGIPYEVVPGLDHDGMLRRIDLVLPAISAWLSRSAERPRHDRDHHGRGDEV</sequence>
<keyword evidence="2" id="KW-0378">Hydrolase</keyword>
<dbReference type="InterPro" id="IPR050266">
    <property type="entry name" value="AB_hydrolase_sf"/>
</dbReference>
<dbReference type="GO" id="GO:0016787">
    <property type="term" value="F:hydrolase activity"/>
    <property type="evidence" value="ECO:0007669"/>
    <property type="project" value="UniProtKB-KW"/>
</dbReference>
<evidence type="ECO:0000313" key="2">
    <source>
        <dbReference type="EMBL" id="SKB09995.1"/>
    </source>
</evidence>
<dbReference type="Proteomes" id="UP000191040">
    <property type="component" value="Chromosome I"/>
</dbReference>
<protein>
    <submittedName>
        <fullName evidence="2">Alpha/beta hydrolase fold</fullName>
    </submittedName>
</protein>
<dbReference type="OrthoDB" id="3512457at2"/>
<accession>A0A1T4Z8W2</accession>
<reference evidence="3" key="1">
    <citation type="submission" date="2017-02" db="EMBL/GenBank/DDBJ databases">
        <authorList>
            <person name="Varghese N."/>
            <person name="Submissions S."/>
        </authorList>
    </citation>
    <scope>NUCLEOTIDE SEQUENCE [LARGE SCALE GENOMIC DNA]</scope>
    <source>
        <strain evidence="3">9H-4</strain>
    </source>
</reference>
<dbReference type="STRING" id="1736691.SAMN06295964_3026"/>
<feature type="domain" description="AB hydrolase-1" evidence="1">
    <location>
        <begin position="33"/>
        <end position="97"/>
    </location>
</feature>
<evidence type="ECO:0000259" key="1">
    <source>
        <dbReference type="Pfam" id="PF00561"/>
    </source>
</evidence>
<gene>
    <name evidence="2" type="ORF">SAMN06295964_3026</name>
</gene>
<name>A0A1T4Z8W2_9ACTN</name>
<dbReference type="GO" id="GO:0016020">
    <property type="term" value="C:membrane"/>
    <property type="evidence" value="ECO:0007669"/>
    <property type="project" value="TreeGrafter"/>
</dbReference>